<evidence type="ECO:0000313" key="3">
    <source>
        <dbReference type="Proteomes" id="UP000887565"/>
    </source>
</evidence>
<feature type="chain" id="PRO_5037599460" evidence="2">
    <location>
        <begin position="20"/>
        <end position="88"/>
    </location>
</feature>
<protein>
    <submittedName>
        <fullName evidence="4">Uncharacterized protein</fullName>
    </submittedName>
</protein>
<dbReference type="Proteomes" id="UP000887565">
    <property type="component" value="Unplaced"/>
</dbReference>
<feature type="transmembrane region" description="Helical" evidence="1">
    <location>
        <begin position="43"/>
        <end position="63"/>
    </location>
</feature>
<keyword evidence="1" id="KW-0472">Membrane</keyword>
<accession>A0A915LAF8</accession>
<feature type="signal peptide" evidence="2">
    <location>
        <begin position="1"/>
        <end position="19"/>
    </location>
</feature>
<keyword evidence="3" id="KW-1185">Reference proteome</keyword>
<dbReference type="WBParaSite" id="nRc.2.0.1.t48110-RA">
    <property type="protein sequence ID" value="nRc.2.0.1.t48110-RA"/>
    <property type="gene ID" value="nRc.2.0.1.g48110"/>
</dbReference>
<evidence type="ECO:0000256" key="1">
    <source>
        <dbReference type="SAM" id="Phobius"/>
    </source>
</evidence>
<dbReference type="AlphaFoldDB" id="A0A915LAF8"/>
<keyword evidence="1" id="KW-1133">Transmembrane helix</keyword>
<proteinExistence type="predicted"/>
<reference evidence="4" key="1">
    <citation type="submission" date="2022-11" db="UniProtKB">
        <authorList>
            <consortium name="WormBaseParasite"/>
        </authorList>
    </citation>
    <scope>IDENTIFICATION</scope>
</reference>
<sequence length="88" mass="9812">MCIVTWGFAAVVYWSLAYAAHPSTTTAYCYVATVWPNLGGRITSLAIPYLLRHISTLVVLGIISEKMRSLEKDLNITFECINLSNDKD</sequence>
<organism evidence="3 4">
    <name type="scientific">Romanomermis culicivorax</name>
    <name type="common">Nematode worm</name>
    <dbReference type="NCBI Taxonomy" id="13658"/>
    <lineage>
        <taxon>Eukaryota</taxon>
        <taxon>Metazoa</taxon>
        <taxon>Ecdysozoa</taxon>
        <taxon>Nematoda</taxon>
        <taxon>Enoplea</taxon>
        <taxon>Dorylaimia</taxon>
        <taxon>Mermithida</taxon>
        <taxon>Mermithoidea</taxon>
        <taxon>Mermithidae</taxon>
        <taxon>Romanomermis</taxon>
    </lineage>
</organism>
<keyword evidence="2" id="KW-0732">Signal</keyword>
<evidence type="ECO:0000313" key="4">
    <source>
        <dbReference type="WBParaSite" id="nRc.2.0.1.t48110-RA"/>
    </source>
</evidence>
<name>A0A915LAF8_ROMCU</name>
<keyword evidence="1" id="KW-0812">Transmembrane</keyword>
<evidence type="ECO:0000256" key="2">
    <source>
        <dbReference type="SAM" id="SignalP"/>
    </source>
</evidence>